<name>A0A0C3BJR5_HEBCY</name>
<dbReference type="AlphaFoldDB" id="A0A0C3BJR5"/>
<dbReference type="Proteomes" id="UP000053424">
    <property type="component" value="Unassembled WGS sequence"/>
</dbReference>
<sequence>MPEGDQSSHHKTAYVSSLFRLRPIGGRSHGVRIGCLPALNNRNTSTISTRVSLFSIFCPLPPSIPSFYFRMSFLLTRRSLICWWP</sequence>
<reference evidence="1 2" key="1">
    <citation type="submission" date="2014-04" db="EMBL/GenBank/DDBJ databases">
        <authorList>
            <consortium name="DOE Joint Genome Institute"/>
            <person name="Kuo A."/>
            <person name="Gay G."/>
            <person name="Dore J."/>
            <person name="Kohler A."/>
            <person name="Nagy L.G."/>
            <person name="Floudas D."/>
            <person name="Copeland A."/>
            <person name="Barry K.W."/>
            <person name="Cichocki N."/>
            <person name="Veneault-Fourrey C."/>
            <person name="LaButti K."/>
            <person name="Lindquist E.A."/>
            <person name="Lipzen A."/>
            <person name="Lundell T."/>
            <person name="Morin E."/>
            <person name="Murat C."/>
            <person name="Sun H."/>
            <person name="Tunlid A."/>
            <person name="Henrissat B."/>
            <person name="Grigoriev I.V."/>
            <person name="Hibbett D.S."/>
            <person name="Martin F."/>
            <person name="Nordberg H.P."/>
            <person name="Cantor M.N."/>
            <person name="Hua S.X."/>
        </authorList>
    </citation>
    <scope>NUCLEOTIDE SEQUENCE [LARGE SCALE GENOMIC DNA]</scope>
    <source>
        <strain evidence="2">h7</strain>
    </source>
</reference>
<proteinExistence type="predicted"/>
<dbReference type="EMBL" id="KN831800">
    <property type="protein sequence ID" value="KIM36980.1"/>
    <property type="molecule type" value="Genomic_DNA"/>
</dbReference>
<accession>A0A0C3BJR5</accession>
<evidence type="ECO:0000313" key="1">
    <source>
        <dbReference type="EMBL" id="KIM36980.1"/>
    </source>
</evidence>
<evidence type="ECO:0000313" key="2">
    <source>
        <dbReference type="Proteomes" id="UP000053424"/>
    </source>
</evidence>
<protein>
    <submittedName>
        <fullName evidence="1">Uncharacterized protein</fullName>
    </submittedName>
</protein>
<keyword evidence="2" id="KW-1185">Reference proteome</keyword>
<gene>
    <name evidence="1" type="ORF">M413DRAFT_279988</name>
</gene>
<reference evidence="2" key="2">
    <citation type="submission" date="2015-01" db="EMBL/GenBank/DDBJ databases">
        <title>Evolutionary Origins and Diversification of the Mycorrhizal Mutualists.</title>
        <authorList>
            <consortium name="DOE Joint Genome Institute"/>
            <consortium name="Mycorrhizal Genomics Consortium"/>
            <person name="Kohler A."/>
            <person name="Kuo A."/>
            <person name="Nagy L.G."/>
            <person name="Floudas D."/>
            <person name="Copeland A."/>
            <person name="Barry K.W."/>
            <person name="Cichocki N."/>
            <person name="Veneault-Fourrey C."/>
            <person name="LaButti K."/>
            <person name="Lindquist E.A."/>
            <person name="Lipzen A."/>
            <person name="Lundell T."/>
            <person name="Morin E."/>
            <person name="Murat C."/>
            <person name="Riley R."/>
            <person name="Ohm R."/>
            <person name="Sun H."/>
            <person name="Tunlid A."/>
            <person name="Henrissat B."/>
            <person name="Grigoriev I.V."/>
            <person name="Hibbett D.S."/>
            <person name="Martin F."/>
        </authorList>
    </citation>
    <scope>NUCLEOTIDE SEQUENCE [LARGE SCALE GENOMIC DNA]</scope>
    <source>
        <strain evidence="2">h7</strain>
    </source>
</reference>
<organism evidence="1 2">
    <name type="scientific">Hebeloma cylindrosporum</name>
    <dbReference type="NCBI Taxonomy" id="76867"/>
    <lineage>
        <taxon>Eukaryota</taxon>
        <taxon>Fungi</taxon>
        <taxon>Dikarya</taxon>
        <taxon>Basidiomycota</taxon>
        <taxon>Agaricomycotina</taxon>
        <taxon>Agaricomycetes</taxon>
        <taxon>Agaricomycetidae</taxon>
        <taxon>Agaricales</taxon>
        <taxon>Agaricineae</taxon>
        <taxon>Hymenogastraceae</taxon>
        <taxon>Hebeloma</taxon>
    </lineage>
</organism>
<dbReference type="HOGENOM" id="CLU_2512890_0_0_1"/>